<gene>
    <name evidence="7" type="ORF">GRJ2_001986600</name>
</gene>
<accession>A0ABC9XC17</accession>
<feature type="transmembrane region" description="Helical" evidence="6">
    <location>
        <begin position="45"/>
        <end position="66"/>
    </location>
</feature>
<proteinExistence type="inferred from homology"/>
<dbReference type="Proteomes" id="UP001623348">
    <property type="component" value="Unassembled WGS sequence"/>
</dbReference>
<evidence type="ECO:0000313" key="7">
    <source>
        <dbReference type="EMBL" id="GAB0195213.1"/>
    </source>
</evidence>
<organism evidence="7 8">
    <name type="scientific">Grus japonensis</name>
    <name type="common">Japanese crane</name>
    <name type="synonym">Red-crowned crane</name>
    <dbReference type="NCBI Taxonomy" id="30415"/>
    <lineage>
        <taxon>Eukaryota</taxon>
        <taxon>Metazoa</taxon>
        <taxon>Chordata</taxon>
        <taxon>Craniata</taxon>
        <taxon>Vertebrata</taxon>
        <taxon>Euteleostomi</taxon>
        <taxon>Archelosauria</taxon>
        <taxon>Archosauria</taxon>
        <taxon>Dinosauria</taxon>
        <taxon>Saurischia</taxon>
        <taxon>Theropoda</taxon>
        <taxon>Coelurosauria</taxon>
        <taxon>Aves</taxon>
        <taxon>Neognathae</taxon>
        <taxon>Neoaves</taxon>
        <taxon>Gruiformes</taxon>
        <taxon>Gruidae</taxon>
        <taxon>Grus</taxon>
    </lineage>
</organism>
<keyword evidence="8" id="KW-1185">Reference proteome</keyword>
<keyword evidence="5 6" id="KW-0472">Membrane</keyword>
<evidence type="ECO:0000256" key="4">
    <source>
        <dbReference type="ARBA" id="ARBA00022989"/>
    </source>
</evidence>
<dbReference type="GO" id="GO:0016020">
    <property type="term" value="C:membrane"/>
    <property type="evidence" value="ECO:0007669"/>
    <property type="project" value="UniProtKB-SubCell"/>
</dbReference>
<keyword evidence="3 6" id="KW-0812">Transmembrane</keyword>
<protein>
    <submittedName>
        <fullName evidence="7">cAMP-dependent protein kinase inhibitor alpha</fullName>
    </submittedName>
</protein>
<keyword evidence="7" id="KW-0649">Protein kinase inhibitor</keyword>
<evidence type="ECO:0000256" key="2">
    <source>
        <dbReference type="ARBA" id="ARBA00005688"/>
    </source>
</evidence>
<sequence length="260" mass="28666">MNCSEPRRLQALLSALLRELRRGGNASASAPPAAGTGTGPGGDASLYILLIMIFYGCLAGGLILAYTRSRKLESKHDPYHLYIERDWGRGGPGQPAEEGGPAEGQRLIGTECTLSKSADDTKLSGAVDTPEGQDAIQRDLDKLKKWAHVNLMRFNKAKCKVLHMGWGNLQYQYRLEDEGIESSPAEKDLGVLVDEKLDMSWQCALTAQKANCILGCIKNSVTSRSREGILPLYSTLVRPHLEYCIQLWGPQYKKDMELLE</sequence>
<evidence type="ECO:0000313" key="8">
    <source>
        <dbReference type="Proteomes" id="UP001623348"/>
    </source>
</evidence>
<evidence type="ECO:0000256" key="5">
    <source>
        <dbReference type="ARBA" id="ARBA00023136"/>
    </source>
</evidence>
<evidence type="ECO:0000256" key="1">
    <source>
        <dbReference type="ARBA" id="ARBA00004167"/>
    </source>
</evidence>
<dbReference type="InterPro" id="IPR000369">
    <property type="entry name" value="K_chnl_KCNE"/>
</dbReference>
<comment type="subcellular location">
    <subcellularLocation>
        <location evidence="1">Membrane</location>
        <topology evidence="1">Single-pass membrane protein</topology>
    </subcellularLocation>
</comment>
<evidence type="ECO:0000256" key="6">
    <source>
        <dbReference type="SAM" id="Phobius"/>
    </source>
</evidence>
<dbReference type="PANTHER" id="PTHR33332">
    <property type="entry name" value="REVERSE TRANSCRIPTASE DOMAIN-CONTAINING PROTEIN"/>
    <property type="match status" value="1"/>
</dbReference>
<comment type="caution">
    <text evidence="7">The sequence shown here is derived from an EMBL/GenBank/DDBJ whole genome shotgun (WGS) entry which is preliminary data.</text>
</comment>
<keyword evidence="4 6" id="KW-1133">Transmembrane helix</keyword>
<evidence type="ECO:0000256" key="3">
    <source>
        <dbReference type="ARBA" id="ARBA00022692"/>
    </source>
</evidence>
<dbReference type="AlphaFoldDB" id="A0ABC9XC17"/>
<comment type="similarity">
    <text evidence="2">Belongs to the potassium channel KCNE family.</text>
</comment>
<dbReference type="EMBL" id="BAAFJT010000012">
    <property type="protein sequence ID" value="GAB0195213.1"/>
    <property type="molecule type" value="Genomic_DNA"/>
</dbReference>
<name>A0ABC9XC17_GRUJA</name>
<reference evidence="7 8" key="1">
    <citation type="submission" date="2024-06" db="EMBL/GenBank/DDBJ databases">
        <title>The draft genome of Grus japonensis, version 3.</title>
        <authorList>
            <person name="Nabeshima K."/>
            <person name="Suzuki S."/>
            <person name="Onuma M."/>
        </authorList>
    </citation>
    <scope>NUCLEOTIDE SEQUENCE [LARGE SCALE GENOMIC DNA]</scope>
    <source>
        <strain evidence="7 8">451A</strain>
    </source>
</reference>
<dbReference type="Pfam" id="PF02060">
    <property type="entry name" value="ISK_Channel"/>
    <property type="match status" value="1"/>
</dbReference>
<dbReference type="GO" id="GO:0004860">
    <property type="term" value="F:protein kinase inhibitor activity"/>
    <property type="evidence" value="ECO:0007669"/>
    <property type="project" value="UniProtKB-KW"/>
</dbReference>